<keyword evidence="8" id="KW-1133">Transmembrane helix</keyword>
<keyword evidence="7" id="KW-0653">Protein transport</keyword>
<dbReference type="InterPro" id="IPR051045">
    <property type="entry name" value="TonB-dependent_transducer"/>
</dbReference>
<sequence>MLIIKQVFRRRTCSVLCIGCLLVQLAATGLFAQQAPSNKPKYRIIFTVVEQQPEFPGGQQAMDQYFADHLSYPAEADDKYRSKVIFARFIVSDSGAIDSVRVLKPVNKLVDEEVIRVVKNMPVWIPARQSGRPVAMWYNVPVRFPEK</sequence>
<evidence type="ECO:0000313" key="13">
    <source>
        <dbReference type="Proteomes" id="UP000612680"/>
    </source>
</evidence>
<feature type="domain" description="TonB C-terminal" evidence="11">
    <location>
        <begin position="57"/>
        <end position="147"/>
    </location>
</feature>
<dbReference type="PANTHER" id="PTHR33446">
    <property type="entry name" value="PROTEIN TONB-RELATED"/>
    <property type="match status" value="1"/>
</dbReference>
<keyword evidence="13" id="KW-1185">Reference proteome</keyword>
<evidence type="ECO:0000256" key="5">
    <source>
        <dbReference type="ARBA" id="ARBA00022519"/>
    </source>
</evidence>
<keyword evidence="6" id="KW-0812">Transmembrane</keyword>
<keyword evidence="10" id="KW-0732">Signal</keyword>
<evidence type="ECO:0000256" key="3">
    <source>
        <dbReference type="ARBA" id="ARBA00022448"/>
    </source>
</evidence>
<reference evidence="12 13" key="1">
    <citation type="submission" date="2020-06" db="EMBL/GenBank/DDBJ databases">
        <title>Dyadobacter sandarakinus sp. nov., isolated from the soil of the Arctic Yellow River Station.</title>
        <authorList>
            <person name="Zhang Y."/>
            <person name="Peng F."/>
        </authorList>
    </citation>
    <scope>NUCLEOTIDE SEQUENCE [LARGE SCALE GENOMIC DNA]</scope>
    <source>
        <strain evidence="12 13">Q3-56</strain>
    </source>
</reference>
<feature type="signal peptide" evidence="10">
    <location>
        <begin position="1"/>
        <end position="32"/>
    </location>
</feature>
<evidence type="ECO:0000256" key="1">
    <source>
        <dbReference type="ARBA" id="ARBA00004383"/>
    </source>
</evidence>
<evidence type="ECO:0000256" key="7">
    <source>
        <dbReference type="ARBA" id="ARBA00022927"/>
    </source>
</evidence>
<dbReference type="PROSITE" id="PS52015">
    <property type="entry name" value="TONB_CTD"/>
    <property type="match status" value="1"/>
</dbReference>
<dbReference type="NCBIfam" id="TIGR01352">
    <property type="entry name" value="tonB_Cterm"/>
    <property type="match status" value="1"/>
</dbReference>
<dbReference type="RefSeq" id="WP_204662201.1">
    <property type="nucleotide sequence ID" value="NZ_CP056775.1"/>
</dbReference>
<accession>A0ABX7I5G4</accession>
<keyword evidence="9" id="KW-0472">Membrane</keyword>
<organism evidence="12 13">
    <name type="scientific">Dyadobacter sandarakinus</name>
    <dbReference type="NCBI Taxonomy" id="2747268"/>
    <lineage>
        <taxon>Bacteria</taxon>
        <taxon>Pseudomonadati</taxon>
        <taxon>Bacteroidota</taxon>
        <taxon>Cytophagia</taxon>
        <taxon>Cytophagales</taxon>
        <taxon>Spirosomataceae</taxon>
        <taxon>Dyadobacter</taxon>
    </lineage>
</organism>
<dbReference type="InterPro" id="IPR006260">
    <property type="entry name" value="TonB/TolA_C"/>
</dbReference>
<keyword evidence="4" id="KW-1003">Cell membrane</keyword>
<comment type="subcellular location">
    <subcellularLocation>
        <location evidence="1">Cell inner membrane</location>
        <topology evidence="1">Single-pass membrane protein</topology>
        <orientation evidence="1">Periplasmic side</orientation>
    </subcellularLocation>
</comment>
<evidence type="ECO:0000256" key="6">
    <source>
        <dbReference type="ARBA" id="ARBA00022692"/>
    </source>
</evidence>
<dbReference type="Pfam" id="PF03544">
    <property type="entry name" value="TonB_C"/>
    <property type="match status" value="1"/>
</dbReference>
<dbReference type="SUPFAM" id="SSF74653">
    <property type="entry name" value="TolA/TonB C-terminal domain"/>
    <property type="match status" value="1"/>
</dbReference>
<dbReference type="InterPro" id="IPR037682">
    <property type="entry name" value="TonB_C"/>
</dbReference>
<evidence type="ECO:0000256" key="9">
    <source>
        <dbReference type="ARBA" id="ARBA00023136"/>
    </source>
</evidence>
<comment type="similarity">
    <text evidence="2">Belongs to the TonB family.</text>
</comment>
<name>A0ABX7I5G4_9BACT</name>
<dbReference type="PANTHER" id="PTHR33446:SF2">
    <property type="entry name" value="PROTEIN TONB"/>
    <property type="match status" value="1"/>
</dbReference>
<keyword evidence="3" id="KW-0813">Transport</keyword>
<evidence type="ECO:0000256" key="4">
    <source>
        <dbReference type="ARBA" id="ARBA00022475"/>
    </source>
</evidence>
<feature type="chain" id="PRO_5045580481" evidence="10">
    <location>
        <begin position="33"/>
        <end position="147"/>
    </location>
</feature>
<keyword evidence="5" id="KW-0997">Cell inner membrane</keyword>
<evidence type="ECO:0000313" key="12">
    <source>
        <dbReference type="EMBL" id="QRR00732.1"/>
    </source>
</evidence>
<evidence type="ECO:0000256" key="2">
    <source>
        <dbReference type="ARBA" id="ARBA00006555"/>
    </source>
</evidence>
<protein>
    <submittedName>
        <fullName evidence="12">TonB family protein</fullName>
    </submittedName>
</protein>
<proteinExistence type="inferred from homology"/>
<dbReference type="Proteomes" id="UP000612680">
    <property type="component" value="Chromosome"/>
</dbReference>
<evidence type="ECO:0000259" key="11">
    <source>
        <dbReference type="PROSITE" id="PS52015"/>
    </source>
</evidence>
<evidence type="ECO:0000256" key="10">
    <source>
        <dbReference type="SAM" id="SignalP"/>
    </source>
</evidence>
<evidence type="ECO:0000256" key="8">
    <source>
        <dbReference type="ARBA" id="ARBA00022989"/>
    </source>
</evidence>
<dbReference type="EMBL" id="CP056775">
    <property type="protein sequence ID" value="QRR00732.1"/>
    <property type="molecule type" value="Genomic_DNA"/>
</dbReference>
<dbReference type="Gene3D" id="3.30.1150.10">
    <property type="match status" value="1"/>
</dbReference>
<gene>
    <name evidence="12" type="ORF">HWI92_07350</name>
</gene>